<sequence>MLAGVGQLRQALAALRCIPGVGQLHAVATRRGTLVGGADPALGRVLVVRVQHRVGVAVPVKARVPARRWQQAFAFAAVGETAGDLPADVAGVGEDHVQGDGTNLAGSIRGLAGVLCAGQVEERIQALVVLEVGGLQGQAKTAGERLAAVEQSAVAGFVHHFANRALALDEEGFVAHAGRQPFAVVLVVQRIALAFDLLEEQVLGVALDRAHAPRDLAVETRQQGRQAGNRSTDSLVFGRTNLHVVPRRRCLWLRGDVVGQQALAAAAALRANGPVA</sequence>
<accession>A0A109LGF7</accession>
<evidence type="ECO:0000313" key="2">
    <source>
        <dbReference type="Proteomes" id="UP000061348"/>
    </source>
</evidence>
<dbReference type="AlphaFoldDB" id="A0A109LGF7"/>
<dbReference type="EMBL" id="LCYA01000078">
    <property type="protein sequence ID" value="KWV87034.1"/>
    <property type="molecule type" value="Genomic_DNA"/>
</dbReference>
<reference evidence="1 2" key="1">
    <citation type="submission" date="2015-05" db="EMBL/GenBank/DDBJ databases">
        <title>A genomic and transcriptomic approach to investigate the blue pigment phenotype in Pseudomonas fluorescens.</title>
        <authorList>
            <person name="Andreani N.A."/>
            <person name="Cardazzo B."/>
        </authorList>
    </citation>
    <scope>NUCLEOTIDE SEQUENCE [LARGE SCALE GENOMIC DNA]</scope>
    <source>
        <strain evidence="1 2">Ps_22</strain>
    </source>
</reference>
<evidence type="ECO:0000313" key="1">
    <source>
        <dbReference type="EMBL" id="KWV87034.1"/>
    </source>
</evidence>
<protein>
    <submittedName>
        <fullName evidence="1">Uncharacterized protein</fullName>
    </submittedName>
</protein>
<proteinExistence type="predicted"/>
<dbReference type="Proteomes" id="UP000061348">
    <property type="component" value="Unassembled WGS sequence"/>
</dbReference>
<dbReference type="PATRIC" id="fig|294.194.peg.3197"/>
<name>A0A109LGF7_PSEFL</name>
<organism evidence="1 2">
    <name type="scientific">Pseudomonas fluorescens</name>
    <dbReference type="NCBI Taxonomy" id="294"/>
    <lineage>
        <taxon>Bacteria</taxon>
        <taxon>Pseudomonadati</taxon>
        <taxon>Pseudomonadota</taxon>
        <taxon>Gammaproteobacteria</taxon>
        <taxon>Pseudomonadales</taxon>
        <taxon>Pseudomonadaceae</taxon>
        <taxon>Pseudomonas</taxon>
    </lineage>
</organism>
<gene>
    <name evidence="1" type="ORF">PFLmoz3_02880</name>
</gene>
<comment type="caution">
    <text evidence="1">The sequence shown here is derived from an EMBL/GenBank/DDBJ whole genome shotgun (WGS) entry which is preliminary data.</text>
</comment>